<dbReference type="EMBL" id="CACVAS010000036">
    <property type="protein sequence ID" value="CAA6805143.1"/>
    <property type="molecule type" value="Genomic_DNA"/>
</dbReference>
<sequence>MEYTMKTITLKTDDTFFNKVTNLSKHLHMSKSELIRKSVIEYENYIKKQALKEQIKESSMRVRVSNKAIIKDFDETNSDGLTDV</sequence>
<evidence type="ECO:0000313" key="1">
    <source>
        <dbReference type="EMBL" id="CAA6805143.1"/>
    </source>
</evidence>
<proteinExistence type="predicted"/>
<dbReference type="GO" id="GO:0006355">
    <property type="term" value="P:regulation of DNA-templated transcription"/>
    <property type="evidence" value="ECO:0007669"/>
    <property type="project" value="InterPro"/>
</dbReference>
<organism evidence="1">
    <name type="scientific">uncultured Sulfurovum sp</name>
    <dbReference type="NCBI Taxonomy" id="269237"/>
    <lineage>
        <taxon>Bacteria</taxon>
        <taxon>Pseudomonadati</taxon>
        <taxon>Campylobacterota</taxon>
        <taxon>Epsilonproteobacteria</taxon>
        <taxon>Campylobacterales</taxon>
        <taxon>Sulfurovaceae</taxon>
        <taxon>Sulfurovum</taxon>
        <taxon>environmental samples</taxon>
    </lineage>
</organism>
<gene>
    <name evidence="1" type="ORF">HELGO_WM2962</name>
</gene>
<keyword evidence="1" id="KW-0238">DNA-binding</keyword>
<protein>
    <submittedName>
        <fullName evidence="1">DNA-binding protein</fullName>
    </submittedName>
</protein>
<dbReference type="InterPro" id="IPR013321">
    <property type="entry name" value="Arc_rbn_hlx_hlx"/>
</dbReference>
<dbReference type="GO" id="GO:0003677">
    <property type="term" value="F:DNA binding"/>
    <property type="evidence" value="ECO:0007669"/>
    <property type="project" value="UniProtKB-KW"/>
</dbReference>
<accession>A0A6S6S9T5</accession>
<dbReference type="Gene3D" id="1.10.1220.10">
    <property type="entry name" value="Met repressor-like"/>
    <property type="match status" value="1"/>
</dbReference>
<dbReference type="AlphaFoldDB" id="A0A6S6S9T5"/>
<reference evidence="1" key="1">
    <citation type="submission" date="2020-01" db="EMBL/GenBank/DDBJ databases">
        <authorList>
            <person name="Meier V. D."/>
            <person name="Meier V D."/>
        </authorList>
    </citation>
    <scope>NUCLEOTIDE SEQUENCE</scope>
    <source>
        <strain evidence="1">HLG_WM_MAG_01</strain>
    </source>
</reference>
<name>A0A6S6S9T5_9BACT</name>